<organism evidence="2 3">
    <name type="scientific">Sabulicella glaciei</name>
    <dbReference type="NCBI Taxonomy" id="2984948"/>
    <lineage>
        <taxon>Bacteria</taxon>
        <taxon>Pseudomonadati</taxon>
        <taxon>Pseudomonadota</taxon>
        <taxon>Alphaproteobacteria</taxon>
        <taxon>Acetobacterales</taxon>
        <taxon>Acetobacteraceae</taxon>
        <taxon>Sabulicella</taxon>
    </lineage>
</organism>
<reference evidence="2 3" key="1">
    <citation type="submission" date="2022-10" db="EMBL/GenBank/DDBJ databases">
        <title>Roseococcus glaciei nov., sp. nov., isolated from glacier.</title>
        <authorList>
            <person name="Liu Q."/>
            <person name="Xin Y.-H."/>
        </authorList>
    </citation>
    <scope>NUCLEOTIDE SEQUENCE [LARGE SCALE GENOMIC DNA]</scope>
    <source>
        <strain evidence="2 3">MDT2-1-1</strain>
    </source>
</reference>
<keyword evidence="1" id="KW-0472">Membrane</keyword>
<evidence type="ECO:0000256" key="1">
    <source>
        <dbReference type="SAM" id="Phobius"/>
    </source>
</evidence>
<keyword evidence="1" id="KW-1133">Transmembrane helix</keyword>
<comment type="caution">
    <text evidence="2">The sequence shown here is derived from an EMBL/GenBank/DDBJ whole genome shotgun (WGS) entry which is preliminary data.</text>
</comment>
<dbReference type="EMBL" id="JAPFQI010000023">
    <property type="protein sequence ID" value="MCW8087927.1"/>
    <property type="molecule type" value="Genomic_DNA"/>
</dbReference>
<evidence type="ECO:0008006" key="4">
    <source>
        <dbReference type="Google" id="ProtNLM"/>
    </source>
</evidence>
<feature type="transmembrane region" description="Helical" evidence="1">
    <location>
        <begin position="246"/>
        <end position="267"/>
    </location>
</feature>
<name>A0ABT3P0I2_9PROT</name>
<evidence type="ECO:0000313" key="2">
    <source>
        <dbReference type="EMBL" id="MCW8087927.1"/>
    </source>
</evidence>
<protein>
    <recommendedName>
        <fullName evidence="4">PEP-CTERM sorting domain-containing protein</fullName>
    </recommendedName>
</protein>
<gene>
    <name evidence="2" type="ORF">OF850_20185</name>
</gene>
<sequence>MSAWHGTCFVGNDGPEARCDLCGHNSSSKKVRRQQRHTGLRSISMKKLALLATTAAFVGLSAIAQAAPTTIITWAQNATGNTVTAAANGGNTQTSLVGSDVAITVSGYDNGVATPFQAFLNLTATSTGAATLIGGDDIRQAFAGTFTITSGAGGGGINYLSGTFSDIALAGSRISGPAGGFQVSLIASDPPGTVNLTSDEIPTAKLQDPSAIGFTFTALSSAFNICGSTICSFTASVSGNASSSQVAVPAPAGLAFLGLGLLGLAVVRRKVAA</sequence>
<proteinExistence type="predicted"/>
<evidence type="ECO:0000313" key="3">
    <source>
        <dbReference type="Proteomes" id="UP001526430"/>
    </source>
</evidence>
<keyword evidence="1" id="KW-0812">Transmembrane</keyword>
<dbReference type="Proteomes" id="UP001526430">
    <property type="component" value="Unassembled WGS sequence"/>
</dbReference>
<accession>A0ABT3P0I2</accession>
<keyword evidence="3" id="KW-1185">Reference proteome</keyword>